<evidence type="ECO:0000313" key="2">
    <source>
        <dbReference type="EMBL" id="MCD9638199.1"/>
    </source>
</evidence>
<sequence>MKRQGQTRDTIAERLKGSKESRSTSQMISEVLHKIKLENIAERVKASKPSRPLSSPITMEMVVECTECKKQINFLRGFRIVTTEEESVMCLSYEDAVDSDKCRKVNLVLRFLTISLNLIKSEGSLMDLIKHKASLKAEVIDLIESSHEELILLRAILMDLSQTDSNKLDDLLMHAEVNA</sequence>
<name>A0ABS8UW21_DATST</name>
<dbReference type="Proteomes" id="UP000823775">
    <property type="component" value="Unassembled WGS sequence"/>
</dbReference>
<protein>
    <submittedName>
        <fullName evidence="2">Uncharacterized protein</fullName>
    </submittedName>
</protein>
<organism evidence="2 3">
    <name type="scientific">Datura stramonium</name>
    <name type="common">Jimsonweed</name>
    <name type="synonym">Common thornapple</name>
    <dbReference type="NCBI Taxonomy" id="4076"/>
    <lineage>
        <taxon>Eukaryota</taxon>
        <taxon>Viridiplantae</taxon>
        <taxon>Streptophyta</taxon>
        <taxon>Embryophyta</taxon>
        <taxon>Tracheophyta</taxon>
        <taxon>Spermatophyta</taxon>
        <taxon>Magnoliopsida</taxon>
        <taxon>eudicotyledons</taxon>
        <taxon>Gunneridae</taxon>
        <taxon>Pentapetalae</taxon>
        <taxon>asterids</taxon>
        <taxon>lamiids</taxon>
        <taxon>Solanales</taxon>
        <taxon>Solanaceae</taxon>
        <taxon>Solanoideae</taxon>
        <taxon>Datureae</taxon>
        <taxon>Datura</taxon>
    </lineage>
</organism>
<reference evidence="2 3" key="1">
    <citation type="journal article" date="2021" name="BMC Genomics">
        <title>Datura genome reveals duplications of psychoactive alkaloid biosynthetic genes and high mutation rate following tissue culture.</title>
        <authorList>
            <person name="Rajewski A."/>
            <person name="Carter-House D."/>
            <person name="Stajich J."/>
            <person name="Litt A."/>
        </authorList>
    </citation>
    <scope>NUCLEOTIDE SEQUENCE [LARGE SCALE GENOMIC DNA]</scope>
    <source>
        <strain evidence="2">AR-01</strain>
    </source>
</reference>
<proteinExistence type="predicted"/>
<feature type="compositionally biased region" description="Basic and acidic residues" evidence="1">
    <location>
        <begin position="10"/>
        <end position="22"/>
    </location>
</feature>
<evidence type="ECO:0000256" key="1">
    <source>
        <dbReference type="SAM" id="MobiDB-lite"/>
    </source>
</evidence>
<comment type="caution">
    <text evidence="2">The sequence shown here is derived from an EMBL/GenBank/DDBJ whole genome shotgun (WGS) entry which is preliminary data.</text>
</comment>
<feature type="region of interest" description="Disordered" evidence="1">
    <location>
        <begin position="1"/>
        <end position="25"/>
    </location>
</feature>
<accession>A0ABS8UW21</accession>
<dbReference type="EMBL" id="JACEIK010002642">
    <property type="protein sequence ID" value="MCD9638199.1"/>
    <property type="molecule type" value="Genomic_DNA"/>
</dbReference>
<gene>
    <name evidence="2" type="ORF">HAX54_022022</name>
</gene>
<keyword evidence="3" id="KW-1185">Reference proteome</keyword>
<evidence type="ECO:0000313" key="3">
    <source>
        <dbReference type="Proteomes" id="UP000823775"/>
    </source>
</evidence>